<evidence type="ECO:0000256" key="1">
    <source>
        <dbReference type="SAM" id="Phobius"/>
    </source>
</evidence>
<evidence type="ECO:0000313" key="3">
    <source>
        <dbReference type="Proteomes" id="UP000753256"/>
    </source>
</evidence>
<reference evidence="2" key="2">
    <citation type="submission" date="2021-09" db="EMBL/GenBank/DDBJ databases">
        <authorList>
            <person name="Gilroy R."/>
        </authorList>
    </citation>
    <scope>NUCLEOTIDE SEQUENCE</scope>
    <source>
        <strain evidence="2">ChiHjej13B12-9602</strain>
    </source>
</reference>
<sequence>MAESSRSFAILIAIQACMLEVLMLIVLMELSDSVACYGAMLCLVLLCFTGDALLFLAVKRSAEARAEEVRIEFLQESLQSCLQDESDLVGRASRIAQLRHDVRNHVQVLRAMIDQGDIEAARTYAQRLAAQAAGGSASETAVSDEG</sequence>
<gene>
    <name evidence="2" type="ORF">K8V70_04365</name>
</gene>
<accession>A0A921LSI7</accession>
<feature type="transmembrane region" description="Helical" evidence="1">
    <location>
        <begin position="34"/>
        <end position="58"/>
    </location>
</feature>
<dbReference type="AlphaFoldDB" id="A0A921LSI7"/>
<dbReference type="Proteomes" id="UP000753256">
    <property type="component" value="Unassembled WGS sequence"/>
</dbReference>
<name>A0A921LSI7_9ACTN</name>
<organism evidence="2 3">
    <name type="scientific">Enorma phocaeensis</name>
    <dbReference type="NCBI Taxonomy" id="1871019"/>
    <lineage>
        <taxon>Bacteria</taxon>
        <taxon>Bacillati</taxon>
        <taxon>Actinomycetota</taxon>
        <taxon>Coriobacteriia</taxon>
        <taxon>Coriobacteriales</taxon>
        <taxon>Coriobacteriaceae</taxon>
        <taxon>Enorma</taxon>
    </lineage>
</organism>
<dbReference type="PROSITE" id="PS51257">
    <property type="entry name" value="PROKAR_LIPOPROTEIN"/>
    <property type="match status" value="1"/>
</dbReference>
<dbReference type="RefSeq" id="WP_273189628.1">
    <property type="nucleotide sequence ID" value="NZ_DYUZ01000017.1"/>
</dbReference>
<dbReference type="EMBL" id="DYUZ01000017">
    <property type="protein sequence ID" value="HJG37083.1"/>
    <property type="molecule type" value="Genomic_DNA"/>
</dbReference>
<protein>
    <submittedName>
        <fullName evidence="2">Uncharacterized protein</fullName>
    </submittedName>
</protein>
<comment type="caution">
    <text evidence="2">The sequence shown here is derived from an EMBL/GenBank/DDBJ whole genome shotgun (WGS) entry which is preliminary data.</text>
</comment>
<keyword evidence="1" id="KW-1133">Transmembrane helix</keyword>
<proteinExistence type="predicted"/>
<keyword evidence="1" id="KW-0812">Transmembrane</keyword>
<feature type="transmembrane region" description="Helical" evidence="1">
    <location>
        <begin position="7"/>
        <end position="28"/>
    </location>
</feature>
<evidence type="ECO:0000313" key="2">
    <source>
        <dbReference type="EMBL" id="HJG37083.1"/>
    </source>
</evidence>
<reference evidence="2" key="1">
    <citation type="journal article" date="2021" name="PeerJ">
        <title>Extensive microbial diversity within the chicken gut microbiome revealed by metagenomics and culture.</title>
        <authorList>
            <person name="Gilroy R."/>
            <person name="Ravi A."/>
            <person name="Getino M."/>
            <person name="Pursley I."/>
            <person name="Horton D.L."/>
            <person name="Alikhan N.F."/>
            <person name="Baker D."/>
            <person name="Gharbi K."/>
            <person name="Hall N."/>
            <person name="Watson M."/>
            <person name="Adriaenssens E.M."/>
            <person name="Foster-Nyarko E."/>
            <person name="Jarju S."/>
            <person name="Secka A."/>
            <person name="Antonio M."/>
            <person name="Oren A."/>
            <person name="Chaudhuri R.R."/>
            <person name="La Ragione R."/>
            <person name="Hildebrand F."/>
            <person name="Pallen M.J."/>
        </authorList>
    </citation>
    <scope>NUCLEOTIDE SEQUENCE</scope>
    <source>
        <strain evidence="2">ChiHjej13B12-9602</strain>
    </source>
</reference>
<dbReference type="Gene3D" id="1.10.287.130">
    <property type="match status" value="1"/>
</dbReference>
<keyword evidence="1" id="KW-0472">Membrane</keyword>